<organism evidence="2 3">
    <name type="scientific">Actinomadura harenae</name>
    <dbReference type="NCBI Taxonomy" id="2483351"/>
    <lineage>
        <taxon>Bacteria</taxon>
        <taxon>Bacillati</taxon>
        <taxon>Actinomycetota</taxon>
        <taxon>Actinomycetes</taxon>
        <taxon>Streptosporangiales</taxon>
        <taxon>Thermomonosporaceae</taxon>
        <taxon>Actinomadura</taxon>
    </lineage>
</organism>
<evidence type="ECO:0000313" key="3">
    <source>
        <dbReference type="Proteomes" id="UP000282674"/>
    </source>
</evidence>
<dbReference type="InterPro" id="IPR022603">
    <property type="entry name" value="DUF3152"/>
</dbReference>
<comment type="caution">
    <text evidence="2">The sequence shown here is derived from an EMBL/GenBank/DDBJ whole genome shotgun (WGS) entry which is preliminary data.</text>
</comment>
<name>A0A3M2LSM0_9ACTN</name>
<protein>
    <submittedName>
        <fullName evidence="2">DUF3152 domain-containing protein</fullName>
    </submittedName>
</protein>
<reference evidence="2 3" key="1">
    <citation type="submission" date="2018-10" db="EMBL/GenBank/DDBJ databases">
        <title>Isolation from soil.</title>
        <authorList>
            <person name="Hu J."/>
        </authorList>
    </citation>
    <scope>NUCLEOTIDE SEQUENCE [LARGE SCALE GENOMIC DNA]</scope>
    <source>
        <strain evidence="2 3">NEAU-Ht49</strain>
    </source>
</reference>
<dbReference type="AlphaFoldDB" id="A0A3M2LSM0"/>
<sequence>MLGIGALVLIAGTGITAMVGATMVSGGKPPKPQLEPQVVPTMGAHPADVPPDPPTVPMAHRPFIPEHGTGKFTRAAGETLTTGHGKVRRYAVEIEGGTRQSTTAFTHLVDRILTDPRGWTAGGKYGFRRVGTGQQADFVVRLASPETTDKLCAPTGIMTAGRGNCASDKEVVMNLRRWLLTTTYYQGQTGSYRAQMLNFEVGRMLRYKRASCPAAGRPAPVMMQQLGGLGGCRPNAWPFDRRGKFVTGPESP</sequence>
<proteinExistence type="predicted"/>
<dbReference type="Pfam" id="PF11350">
    <property type="entry name" value="DUF3152"/>
    <property type="match status" value="1"/>
</dbReference>
<feature type="domain" description="DUF3152" evidence="1">
    <location>
        <begin position="65"/>
        <end position="226"/>
    </location>
</feature>
<gene>
    <name evidence="2" type="ORF">EBO15_29380</name>
</gene>
<dbReference type="EMBL" id="RFFG01000065">
    <property type="protein sequence ID" value="RMI39573.1"/>
    <property type="molecule type" value="Genomic_DNA"/>
</dbReference>
<keyword evidence="3" id="KW-1185">Reference proteome</keyword>
<evidence type="ECO:0000259" key="1">
    <source>
        <dbReference type="Pfam" id="PF11350"/>
    </source>
</evidence>
<accession>A0A3M2LSM0</accession>
<evidence type="ECO:0000313" key="2">
    <source>
        <dbReference type="EMBL" id="RMI39573.1"/>
    </source>
</evidence>
<dbReference type="Proteomes" id="UP000282674">
    <property type="component" value="Unassembled WGS sequence"/>
</dbReference>